<evidence type="ECO:0000256" key="4">
    <source>
        <dbReference type="ARBA" id="ARBA00023136"/>
    </source>
</evidence>
<dbReference type="OrthoDB" id="3531445at2"/>
<evidence type="ECO:0000256" key="3">
    <source>
        <dbReference type="ARBA" id="ARBA00022989"/>
    </source>
</evidence>
<feature type="transmembrane region" description="Helical" evidence="5">
    <location>
        <begin position="161"/>
        <end position="181"/>
    </location>
</feature>
<comment type="subcellular location">
    <subcellularLocation>
        <location evidence="1">Membrane</location>
        <topology evidence="1">Multi-pass membrane protein</topology>
    </subcellularLocation>
</comment>
<sequence length="363" mass="37341">MRFRSAVDRWHTLLPPLALIALALTWGSSPAGVLAALLGVLLAGSVLAGVHHAEVIAARVGDPFGSIILAIAVTIIEVGLIVMTMSGPKAQPTLARDTVFAAVMITLNLIVGVSLLVNAGRSGEARFRSKGSGGMLAAVMTLATVTMVLPNFTANPGPTYTPAQLGFAAVASLALYVLFVLTQTKSHRDYFLPVDSSGQQVDAGDDHGHRPTDRETLVSVGMLVASLVAVVGLAKVETHAIEDGLAALGLPASFVGVVIALLVLAPETLAAGRAAARDRVQTSFNLAYGSAVASIGLTIPVLAVVSTVYPTPLHLGLEPIHLALLALTCLVSILTVVPGRASRLQAGVHLVIFAAYVFLAASP</sequence>
<gene>
    <name evidence="7" type="ORF">ET996_07725</name>
</gene>
<dbReference type="EMBL" id="SDMR01000008">
    <property type="protein sequence ID" value="TBT94898.1"/>
    <property type="molecule type" value="Genomic_DNA"/>
</dbReference>
<dbReference type="PANTHER" id="PTHR37958">
    <property type="entry name" value="SODIUM-POTASSIUM/PROTON ANTIPORTER CHAA"/>
    <property type="match status" value="1"/>
</dbReference>
<keyword evidence="2 5" id="KW-0812">Transmembrane</keyword>
<feature type="domain" description="Sodium/calcium exchanger membrane region" evidence="6">
    <location>
        <begin position="34"/>
        <end position="184"/>
    </location>
</feature>
<feature type="transmembrane region" description="Helical" evidence="5">
    <location>
        <begin position="344"/>
        <end position="361"/>
    </location>
</feature>
<dbReference type="InterPro" id="IPR052946">
    <property type="entry name" value="Alkaline_pH_Ca-Antiporter"/>
</dbReference>
<feature type="transmembrane region" description="Helical" evidence="5">
    <location>
        <begin position="320"/>
        <end position="337"/>
    </location>
</feature>
<comment type="caution">
    <text evidence="7">The sequence shown here is derived from an EMBL/GenBank/DDBJ whole genome shotgun (WGS) entry which is preliminary data.</text>
</comment>
<evidence type="ECO:0000256" key="2">
    <source>
        <dbReference type="ARBA" id="ARBA00022692"/>
    </source>
</evidence>
<protein>
    <submittedName>
        <fullName evidence="7">Ionic transporter y4hA</fullName>
    </submittedName>
</protein>
<dbReference type="AlphaFoldDB" id="A0A4Q9KKE4"/>
<dbReference type="RefSeq" id="WP_131171987.1">
    <property type="nucleotide sequence ID" value="NZ_FXTL01000007.1"/>
</dbReference>
<evidence type="ECO:0000313" key="8">
    <source>
        <dbReference type="Proteomes" id="UP000291933"/>
    </source>
</evidence>
<dbReference type="Gene3D" id="1.20.1420.30">
    <property type="entry name" value="NCX, central ion-binding region"/>
    <property type="match status" value="1"/>
</dbReference>
<feature type="domain" description="Sodium/calcium exchanger membrane region" evidence="6">
    <location>
        <begin position="219"/>
        <end position="359"/>
    </location>
</feature>
<dbReference type="Pfam" id="PF01699">
    <property type="entry name" value="Na_Ca_ex"/>
    <property type="match status" value="2"/>
</dbReference>
<feature type="transmembrane region" description="Helical" evidence="5">
    <location>
        <begin position="246"/>
        <end position="265"/>
    </location>
</feature>
<keyword evidence="3 5" id="KW-1133">Transmembrane helix</keyword>
<dbReference type="Proteomes" id="UP000291933">
    <property type="component" value="Unassembled WGS sequence"/>
</dbReference>
<feature type="transmembrane region" description="Helical" evidence="5">
    <location>
        <begin position="286"/>
        <end position="308"/>
    </location>
</feature>
<feature type="transmembrane region" description="Helical" evidence="5">
    <location>
        <begin position="131"/>
        <end position="149"/>
    </location>
</feature>
<dbReference type="GO" id="GO:0015385">
    <property type="term" value="F:sodium:proton antiporter activity"/>
    <property type="evidence" value="ECO:0007669"/>
    <property type="project" value="TreeGrafter"/>
</dbReference>
<evidence type="ECO:0000256" key="1">
    <source>
        <dbReference type="ARBA" id="ARBA00004141"/>
    </source>
</evidence>
<name>A0A4Q9KKE4_PROTD</name>
<feature type="transmembrane region" description="Helical" evidence="5">
    <location>
        <begin position="98"/>
        <end position="119"/>
    </location>
</feature>
<dbReference type="InterPro" id="IPR004837">
    <property type="entry name" value="NaCa_Exmemb"/>
</dbReference>
<evidence type="ECO:0000313" key="7">
    <source>
        <dbReference type="EMBL" id="TBT94898.1"/>
    </source>
</evidence>
<feature type="transmembrane region" description="Helical" evidence="5">
    <location>
        <begin position="216"/>
        <end position="234"/>
    </location>
</feature>
<dbReference type="GO" id="GO:0005886">
    <property type="term" value="C:plasma membrane"/>
    <property type="evidence" value="ECO:0007669"/>
    <property type="project" value="TreeGrafter"/>
</dbReference>
<feature type="transmembrane region" description="Helical" evidence="5">
    <location>
        <begin position="64"/>
        <end position="86"/>
    </location>
</feature>
<evidence type="ECO:0000259" key="6">
    <source>
        <dbReference type="Pfam" id="PF01699"/>
    </source>
</evidence>
<evidence type="ECO:0000256" key="5">
    <source>
        <dbReference type="SAM" id="Phobius"/>
    </source>
</evidence>
<dbReference type="GO" id="GO:0015386">
    <property type="term" value="F:potassium:proton antiporter activity"/>
    <property type="evidence" value="ECO:0007669"/>
    <property type="project" value="TreeGrafter"/>
</dbReference>
<dbReference type="PANTHER" id="PTHR37958:SF1">
    <property type="entry name" value="SODIUM-POTASSIUM_PROTON ANTIPORTER CHAA"/>
    <property type="match status" value="1"/>
</dbReference>
<proteinExistence type="predicted"/>
<keyword evidence="8" id="KW-1185">Reference proteome</keyword>
<organism evidence="7 8">
    <name type="scientific">Propioniciclava tarda</name>
    <dbReference type="NCBI Taxonomy" id="433330"/>
    <lineage>
        <taxon>Bacteria</taxon>
        <taxon>Bacillati</taxon>
        <taxon>Actinomycetota</taxon>
        <taxon>Actinomycetes</taxon>
        <taxon>Propionibacteriales</taxon>
        <taxon>Propionibacteriaceae</taxon>
        <taxon>Propioniciclava</taxon>
    </lineage>
</organism>
<reference evidence="7 8" key="1">
    <citation type="submission" date="2019-01" db="EMBL/GenBank/DDBJ databases">
        <title>Lactibacter flavus gen. nov., sp. nov., a novel bacterium of the family Propionibacteriaceae isolated from raw milk and dairy products.</title>
        <authorList>
            <person name="Huptas C."/>
            <person name="Wenning M."/>
            <person name="Breitenwieser F."/>
            <person name="Doll E."/>
            <person name="Von Neubeck M."/>
            <person name="Busse H.-J."/>
            <person name="Scherer S."/>
        </authorList>
    </citation>
    <scope>NUCLEOTIDE SEQUENCE [LARGE SCALE GENOMIC DNA]</scope>
    <source>
        <strain evidence="7 8">DSM 22130</strain>
    </source>
</reference>
<feature type="transmembrane region" description="Helical" evidence="5">
    <location>
        <begin position="37"/>
        <end position="57"/>
    </location>
</feature>
<accession>A0A4Q9KKE4</accession>
<dbReference type="InterPro" id="IPR044880">
    <property type="entry name" value="NCX_ion-bd_dom_sf"/>
</dbReference>
<keyword evidence="4 5" id="KW-0472">Membrane</keyword>